<proteinExistence type="predicted"/>
<accession>A0A1I8EGQ1</accession>
<sequence length="159" mass="18311">MKNEVRTTVIVSVVLVGVLAVSGIIGYMIIKRRRKGMEGIEAIQEREALQKYLETGVEIDQETMDVNMDPRMRQKLMSTRSRHRKERSSLPLNSRRLRFSKFQSSGQQSSNINVNDEVEIFHTKLIMPTVSTTPYTDNLTCRFVNSLLRIKSFQISALF</sequence>
<dbReference type="WBParaSite" id="maker-PairedContig_1944-snap-gene-0.18-mRNA-1">
    <property type="protein sequence ID" value="maker-PairedContig_1944-snap-gene-0.18-mRNA-1"/>
    <property type="gene ID" value="maker-PairedContig_1944-snap-gene-0.18"/>
</dbReference>
<name>A0A1I8EGQ1_WUCBA</name>
<evidence type="ECO:0000256" key="1">
    <source>
        <dbReference type="SAM" id="Phobius"/>
    </source>
</evidence>
<keyword evidence="1" id="KW-0472">Membrane</keyword>
<organism evidence="2">
    <name type="scientific">Wuchereria bancrofti</name>
    <dbReference type="NCBI Taxonomy" id="6293"/>
    <lineage>
        <taxon>Eukaryota</taxon>
        <taxon>Metazoa</taxon>
        <taxon>Ecdysozoa</taxon>
        <taxon>Nematoda</taxon>
        <taxon>Chromadorea</taxon>
        <taxon>Rhabditida</taxon>
        <taxon>Spirurina</taxon>
        <taxon>Spiruromorpha</taxon>
        <taxon>Filarioidea</taxon>
        <taxon>Onchocercidae</taxon>
        <taxon>Wuchereria</taxon>
    </lineage>
</organism>
<feature type="transmembrane region" description="Helical" evidence="1">
    <location>
        <begin position="6"/>
        <end position="30"/>
    </location>
</feature>
<protein>
    <submittedName>
        <fullName evidence="2">Uncharacterized protein</fullName>
    </submittedName>
</protein>
<reference evidence="2" key="1">
    <citation type="submission" date="2016-11" db="UniProtKB">
        <authorList>
            <consortium name="WormBaseParasite"/>
        </authorList>
    </citation>
    <scope>IDENTIFICATION</scope>
    <source>
        <strain evidence="2">pt0022</strain>
    </source>
</reference>
<evidence type="ECO:0000313" key="2">
    <source>
        <dbReference type="WBParaSite" id="maker-PairedContig_1944-snap-gene-0.18-mRNA-1"/>
    </source>
</evidence>
<keyword evidence="1" id="KW-1133">Transmembrane helix</keyword>
<dbReference type="AlphaFoldDB" id="A0A1I8EGQ1"/>
<keyword evidence="1" id="KW-0812">Transmembrane</keyword>